<feature type="region of interest" description="Disordered" evidence="3">
    <location>
        <begin position="333"/>
        <end position="364"/>
    </location>
</feature>
<accession>A0A1G5NGQ8</accession>
<evidence type="ECO:0000256" key="2">
    <source>
        <dbReference type="ARBA" id="ARBA00023002"/>
    </source>
</evidence>
<dbReference type="Gene3D" id="3.40.50.720">
    <property type="entry name" value="NAD(P)-binding Rossmann-like Domain"/>
    <property type="match status" value="1"/>
</dbReference>
<keyword evidence="2" id="KW-0560">Oxidoreductase</keyword>
<proteinExistence type="inferred from homology"/>
<dbReference type="PANTHER" id="PTHR43708:SF5">
    <property type="entry name" value="CONSERVED EXPRESSED OXIDOREDUCTASE (EUROFUNG)-RELATED"/>
    <property type="match status" value="1"/>
</dbReference>
<dbReference type="EMBL" id="FMWB01000006">
    <property type="protein sequence ID" value="SCZ36582.1"/>
    <property type="molecule type" value="Genomic_DNA"/>
</dbReference>
<dbReference type="AlphaFoldDB" id="A0A1G5NGQ8"/>
<feature type="domain" description="Gfo/Idh/MocA-like oxidoreductase N-terminal" evidence="4">
    <location>
        <begin position="1"/>
        <end position="116"/>
    </location>
</feature>
<comment type="similarity">
    <text evidence="1">Belongs to the Gfo/Idh/MocA family.</text>
</comment>
<organism evidence="6 7">
    <name type="scientific">Pseudomonas oryzihabitans</name>
    <dbReference type="NCBI Taxonomy" id="47885"/>
    <lineage>
        <taxon>Bacteria</taxon>
        <taxon>Pseudomonadati</taxon>
        <taxon>Pseudomonadota</taxon>
        <taxon>Gammaproteobacteria</taxon>
        <taxon>Pseudomonadales</taxon>
        <taxon>Pseudomonadaceae</taxon>
        <taxon>Pseudomonas</taxon>
    </lineage>
</organism>
<dbReference type="Pfam" id="PF02894">
    <property type="entry name" value="GFO_IDH_MocA_C"/>
    <property type="match status" value="1"/>
</dbReference>
<evidence type="ECO:0000259" key="5">
    <source>
        <dbReference type="Pfam" id="PF02894"/>
    </source>
</evidence>
<dbReference type="OrthoDB" id="9774191at2"/>
<dbReference type="InterPro" id="IPR000683">
    <property type="entry name" value="Gfo/Idh/MocA-like_OxRdtase_N"/>
</dbReference>
<gene>
    <name evidence="6" type="ORF">SAMN05216279_10618</name>
</gene>
<dbReference type="InterPro" id="IPR036291">
    <property type="entry name" value="NAD(P)-bd_dom_sf"/>
</dbReference>
<evidence type="ECO:0000256" key="1">
    <source>
        <dbReference type="ARBA" id="ARBA00010928"/>
    </source>
</evidence>
<dbReference type="InterPro" id="IPR051317">
    <property type="entry name" value="Gfo/Idh/MocA_oxidoreduct"/>
</dbReference>
<evidence type="ECO:0000313" key="6">
    <source>
        <dbReference type="EMBL" id="SCZ36582.1"/>
    </source>
</evidence>
<dbReference type="PANTHER" id="PTHR43708">
    <property type="entry name" value="CONSERVED EXPRESSED OXIDOREDUCTASE (EUROFUNG)"/>
    <property type="match status" value="1"/>
</dbReference>
<reference evidence="7" key="1">
    <citation type="submission" date="2016-10" db="EMBL/GenBank/DDBJ databases">
        <authorList>
            <person name="de Groot N.N."/>
        </authorList>
    </citation>
    <scope>NUCLEOTIDE SEQUENCE [LARGE SCALE GENOMIC DNA]</scope>
    <source>
        <strain evidence="7">DSM 15758</strain>
    </source>
</reference>
<protein>
    <submittedName>
        <fullName evidence="6">Predicted dehydrogenase</fullName>
    </submittedName>
</protein>
<feature type="domain" description="Gfo/Idh/MocA-like oxidoreductase C-terminal" evidence="5">
    <location>
        <begin position="134"/>
        <end position="336"/>
    </location>
</feature>
<evidence type="ECO:0000256" key="3">
    <source>
        <dbReference type="SAM" id="MobiDB-lite"/>
    </source>
</evidence>
<dbReference type="Pfam" id="PF01408">
    <property type="entry name" value="GFO_IDH_MocA"/>
    <property type="match status" value="1"/>
</dbReference>
<dbReference type="GO" id="GO:0016491">
    <property type="term" value="F:oxidoreductase activity"/>
    <property type="evidence" value="ECO:0007669"/>
    <property type="project" value="UniProtKB-KW"/>
</dbReference>
<dbReference type="InterPro" id="IPR004104">
    <property type="entry name" value="Gfo/Idh/MocA-like_OxRdtase_C"/>
</dbReference>
<comment type="caution">
    <text evidence="6">The sequence shown here is derived from an EMBL/GenBank/DDBJ whole genome shotgun (WGS) entry which is preliminary data.</text>
</comment>
<dbReference type="GO" id="GO:0000166">
    <property type="term" value="F:nucleotide binding"/>
    <property type="evidence" value="ECO:0007669"/>
    <property type="project" value="InterPro"/>
</dbReference>
<evidence type="ECO:0000259" key="4">
    <source>
        <dbReference type="Pfam" id="PF01408"/>
    </source>
</evidence>
<name>A0A1G5NGQ8_9PSED</name>
<sequence length="364" mass="39230">MRIGLVGYDGPGRLLQAPLIASTPGAQLVGVVTGSSAQGAELSRAYPGVTCHADMAGLIAAGVDSLVIATPLGERAAQVREALLRGLPVVCAAPLARTLAEAKELLALAERLGVPLCIHQPRRWYSDLLTLARLLREKRLGRVRLFESRLQLTDLTAAGLGTEAGLLLELGSHLVDQALLLFGPVERVYAEAQFPRGDPAREREFFLSLRHRSGVVSHLSGSGLQRCPQRLRVVGERGVYSVDGLDGQAEALRQGRTPRSEKASWGAEEHQRWGWLSVGEERSRVPSERGRWDLFYEGWLAALTQGAPLPVTPRETLACQAILEAARQSARTGESLAVESLAETAERPRAGAQGRARQSSANVE</sequence>
<dbReference type="Gene3D" id="3.30.360.10">
    <property type="entry name" value="Dihydrodipicolinate Reductase, domain 2"/>
    <property type="match status" value="1"/>
</dbReference>
<dbReference type="SUPFAM" id="SSF51735">
    <property type="entry name" value="NAD(P)-binding Rossmann-fold domains"/>
    <property type="match status" value="1"/>
</dbReference>
<dbReference type="Proteomes" id="UP000183046">
    <property type="component" value="Unassembled WGS sequence"/>
</dbReference>
<dbReference type="SUPFAM" id="SSF55347">
    <property type="entry name" value="Glyceraldehyde-3-phosphate dehydrogenase-like, C-terminal domain"/>
    <property type="match status" value="1"/>
</dbReference>
<feature type="compositionally biased region" description="Low complexity" evidence="3">
    <location>
        <begin position="350"/>
        <end position="364"/>
    </location>
</feature>
<evidence type="ECO:0000313" key="7">
    <source>
        <dbReference type="Proteomes" id="UP000183046"/>
    </source>
</evidence>
<dbReference type="RefSeq" id="WP_074584031.1">
    <property type="nucleotide sequence ID" value="NZ_FMWB01000006.1"/>
</dbReference>